<dbReference type="Gene3D" id="2.60.120.260">
    <property type="entry name" value="Galactose-binding domain-like"/>
    <property type="match status" value="1"/>
</dbReference>
<evidence type="ECO:0000256" key="3">
    <source>
        <dbReference type="ARBA" id="ARBA00023157"/>
    </source>
</evidence>
<dbReference type="EMBL" id="CAAALY010066409">
    <property type="protein sequence ID" value="VEL24188.1"/>
    <property type="molecule type" value="Genomic_DNA"/>
</dbReference>
<dbReference type="InterPro" id="IPR008211">
    <property type="entry name" value="Laminin_N"/>
</dbReference>
<dbReference type="InterPro" id="IPR056863">
    <property type="entry name" value="LMN_ATRN_NET-like_EGF"/>
</dbReference>
<evidence type="ECO:0000313" key="9">
    <source>
        <dbReference type="Proteomes" id="UP000784294"/>
    </source>
</evidence>
<keyword evidence="9" id="KW-1185">Reference proteome</keyword>
<comment type="caution">
    <text evidence="8">The sequence shown here is derived from an EMBL/GenBank/DDBJ whole genome shotgun (WGS) entry which is preliminary data.</text>
</comment>
<dbReference type="SMART" id="SM00136">
    <property type="entry name" value="LamNT"/>
    <property type="match status" value="1"/>
</dbReference>
<evidence type="ECO:0000256" key="5">
    <source>
        <dbReference type="ARBA" id="ARBA00023292"/>
    </source>
</evidence>
<evidence type="ECO:0000256" key="2">
    <source>
        <dbReference type="ARBA" id="ARBA00022737"/>
    </source>
</evidence>
<evidence type="ECO:0000313" key="8">
    <source>
        <dbReference type="EMBL" id="VEL24188.1"/>
    </source>
</evidence>
<protein>
    <recommendedName>
        <fullName evidence="7">Laminin N-terminal domain-containing protein</fullName>
    </recommendedName>
</protein>
<dbReference type="Proteomes" id="UP000784294">
    <property type="component" value="Unassembled WGS sequence"/>
</dbReference>
<keyword evidence="1" id="KW-0732">Signal</keyword>
<evidence type="ECO:0000259" key="7">
    <source>
        <dbReference type="PROSITE" id="PS51117"/>
    </source>
</evidence>
<dbReference type="PROSITE" id="PS51117">
    <property type="entry name" value="LAMININ_NTER"/>
    <property type="match status" value="1"/>
</dbReference>
<evidence type="ECO:0000256" key="6">
    <source>
        <dbReference type="SAM" id="MobiDB-lite"/>
    </source>
</evidence>
<dbReference type="FunFam" id="2.10.25.10:FF:000188">
    <property type="entry name" value="Laminin subunit gamma 2"/>
    <property type="match status" value="1"/>
</dbReference>
<dbReference type="PROSITE" id="PS01248">
    <property type="entry name" value="EGF_LAM_1"/>
    <property type="match status" value="1"/>
</dbReference>
<evidence type="ECO:0000256" key="1">
    <source>
        <dbReference type="ARBA" id="ARBA00022729"/>
    </source>
</evidence>
<dbReference type="CDD" id="cd00055">
    <property type="entry name" value="EGF_Lam"/>
    <property type="match status" value="1"/>
</dbReference>
<feature type="compositionally biased region" description="Basic and acidic residues" evidence="6">
    <location>
        <begin position="281"/>
        <end position="298"/>
    </location>
</feature>
<keyword evidence="2" id="KW-0677">Repeat</keyword>
<feature type="region of interest" description="Disordered" evidence="6">
    <location>
        <begin position="266"/>
        <end position="349"/>
    </location>
</feature>
<dbReference type="Gene3D" id="2.10.25.10">
    <property type="entry name" value="Laminin"/>
    <property type="match status" value="1"/>
</dbReference>
<organism evidence="8 9">
    <name type="scientific">Protopolystoma xenopodis</name>
    <dbReference type="NCBI Taxonomy" id="117903"/>
    <lineage>
        <taxon>Eukaryota</taxon>
        <taxon>Metazoa</taxon>
        <taxon>Spiralia</taxon>
        <taxon>Lophotrochozoa</taxon>
        <taxon>Platyhelminthes</taxon>
        <taxon>Monogenea</taxon>
        <taxon>Polyopisthocotylea</taxon>
        <taxon>Polystomatidea</taxon>
        <taxon>Polystomatidae</taxon>
        <taxon>Protopolystoma</taxon>
    </lineage>
</organism>
<proteinExistence type="predicted"/>
<keyword evidence="4" id="KW-0325">Glycoprotein</keyword>
<reference evidence="8" key="1">
    <citation type="submission" date="2018-11" db="EMBL/GenBank/DDBJ databases">
        <authorList>
            <consortium name="Pathogen Informatics"/>
        </authorList>
    </citation>
    <scope>NUCLEOTIDE SEQUENCE</scope>
</reference>
<sequence length="501" mass="54768">MPAFTNIIRSAPVQATSTCGETAAGPVELCGVDGVCRLCDPARPDGRHSADRLTDATSPDRPTCWASDRVSPGRPETGGLWASAVNLTISLGKRFEVFYISLQPCSSAGALPDAIAIFKSSDHGAVWTAWQYFSHDCRRAFGMPTTSEHNTHITPENLQEVLCVALKPPPAIAWPARALRRRHLFQPRLRHTRASPANQTTGPRGLDDYLLTPASALAGEAGDWVAAFSTTIGRPSVQPWSPALVDWMTMTDLKISLIRFPRVREPQARHLRSPTESPGDQIDRSRRPSRRVAADSRRLLPGPAGPAGPTDDNERLPSSRADKQLLPGSLDDENASVVRAVTGPASEGRRLKRPEQIARLYADEYFAFSDIAVGGRCKCNGHSNRCIRDVESGGNLACACEHNTEGVDCERCRPGYVDRPWARATLRDANVCVRKFGPRPARSAVHHLTSMANSPLLLELYSHNFVYDDERYSSMPMSKITRIGPTAPTDCQLVGLKTSHL</sequence>
<gene>
    <name evidence="8" type="ORF">PXEA_LOCUS17628</name>
</gene>
<dbReference type="PANTHER" id="PTHR10574:SF435">
    <property type="entry name" value="LAMININ SUBUNIT GAMMA-1"/>
    <property type="match status" value="1"/>
</dbReference>
<dbReference type="InterPro" id="IPR002049">
    <property type="entry name" value="LE_dom"/>
</dbReference>
<dbReference type="OrthoDB" id="5984158at2759"/>
<dbReference type="GO" id="GO:0009887">
    <property type="term" value="P:animal organ morphogenesis"/>
    <property type="evidence" value="ECO:0007669"/>
    <property type="project" value="TreeGrafter"/>
</dbReference>
<dbReference type="AlphaFoldDB" id="A0A3S5AAK2"/>
<feature type="domain" description="Laminin N-terminal" evidence="7">
    <location>
        <begin position="1"/>
        <end position="376"/>
    </location>
</feature>
<dbReference type="InterPro" id="IPR050440">
    <property type="entry name" value="Laminin/Netrin_ECM"/>
</dbReference>
<dbReference type="GO" id="GO:0005604">
    <property type="term" value="C:basement membrane"/>
    <property type="evidence" value="ECO:0007669"/>
    <property type="project" value="UniProtKB-ARBA"/>
</dbReference>
<feature type="compositionally biased region" description="Basic and acidic residues" evidence="6">
    <location>
        <begin position="312"/>
        <end position="323"/>
    </location>
</feature>
<feature type="region of interest" description="Disordered" evidence="6">
    <location>
        <begin position="46"/>
        <end position="73"/>
    </location>
</feature>
<dbReference type="GO" id="GO:0007411">
    <property type="term" value="P:axon guidance"/>
    <property type="evidence" value="ECO:0007669"/>
    <property type="project" value="TreeGrafter"/>
</dbReference>
<dbReference type="GO" id="GO:0009888">
    <property type="term" value="P:tissue development"/>
    <property type="evidence" value="ECO:0007669"/>
    <property type="project" value="TreeGrafter"/>
</dbReference>
<dbReference type="SMART" id="SM00180">
    <property type="entry name" value="EGF_Lam"/>
    <property type="match status" value="1"/>
</dbReference>
<dbReference type="PANTHER" id="PTHR10574">
    <property type="entry name" value="NETRIN/LAMININ-RELATED"/>
    <property type="match status" value="1"/>
</dbReference>
<dbReference type="SUPFAM" id="SSF57196">
    <property type="entry name" value="EGF/Laminin"/>
    <property type="match status" value="1"/>
</dbReference>
<dbReference type="Pfam" id="PF00055">
    <property type="entry name" value="Laminin_N"/>
    <property type="match status" value="1"/>
</dbReference>
<keyword evidence="5" id="KW-0424">Laminin EGF-like domain</keyword>
<keyword evidence="3" id="KW-1015">Disulfide bond</keyword>
<dbReference type="Pfam" id="PF24973">
    <property type="entry name" value="EGF_LMN_ATRN"/>
    <property type="match status" value="1"/>
</dbReference>
<evidence type="ECO:0000256" key="4">
    <source>
        <dbReference type="ARBA" id="ARBA00023180"/>
    </source>
</evidence>
<name>A0A3S5AAK2_9PLAT</name>
<accession>A0A3S5AAK2</accession>